<evidence type="ECO:0000256" key="3">
    <source>
        <dbReference type="ARBA" id="ARBA00022605"/>
    </source>
</evidence>
<dbReference type="Pfam" id="PF18317">
    <property type="entry name" value="SDH_C"/>
    <property type="match status" value="1"/>
</dbReference>
<dbReference type="Gene3D" id="3.40.50.10860">
    <property type="entry name" value="Leucine Dehydrogenase, chain A, domain 1"/>
    <property type="match status" value="1"/>
</dbReference>
<feature type="binding site" evidence="8">
    <location>
        <position position="64"/>
    </location>
    <ligand>
        <name>shikimate</name>
        <dbReference type="ChEBI" id="CHEBI:36208"/>
    </ligand>
</feature>
<feature type="binding site" evidence="8">
    <location>
        <position position="218"/>
    </location>
    <ligand>
        <name>NADP(+)</name>
        <dbReference type="ChEBI" id="CHEBI:58349"/>
    </ligand>
</feature>
<dbReference type="InterPro" id="IPR006151">
    <property type="entry name" value="Shikm_DH/Glu-tRNA_Rdtase"/>
</dbReference>
<feature type="binding site" evidence="8">
    <location>
        <position position="89"/>
    </location>
    <ligand>
        <name>shikimate</name>
        <dbReference type="ChEBI" id="CHEBI:36208"/>
    </ligand>
</feature>
<comment type="function">
    <text evidence="8">Involved in the biosynthesis of the chorismate, which leads to the biosynthesis of aromatic amino acids. Catalyzes the reversible NADPH linked reduction of 3-dehydroshikimate (DHSA) to yield shikimate (SA).</text>
</comment>
<evidence type="ECO:0000256" key="1">
    <source>
        <dbReference type="ARBA" id="ARBA00004871"/>
    </source>
</evidence>
<feature type="binding site" evidence="8">
    <location>
        <position position="220"/>
    </location>
    <ligand>
        <name>shikimate</name>
        <dbReference type="ChEBI" id="CHEBI:36208"/>
    </ligand>
</feature>
<keyword evidence="3 8" id="KW-0028">Amino-acid biosynthesis</keyword>
<feature type="binding site" evidence="8">
    <location>
        <position position="250"/>
    </location>
    <ligand>
        <name>shikimate</name>
        <dbReference type="ChEBI" id="CHEBI:36208"/>
    </ligand>
</feature>
<feature type="binding site" evidence="8">
    <location>
        <position position="105"/>
    </location>
    <ligand>
        <name>shikimate</name>
        <dbReference type="ChEBI" id="CHEBI:36208"/>
    </ligand>
</feature>
<evidence type="ECO:0000256" key="7">
    <source>
        <dbReference type="ARBA" id="ARBA00049442"/>
    </source>
</evidence>
<feature type="domain" description="Shikimate dehydrogenase substrate binding N-terminal" evidence="10">
    <location>
        <begin position="7"/>
        <end position="90"/>
    </location>
</feature>
<comment type="pathway">
    <text evidence="1 8">Metabolic intermediate biosynthesis; chorismate biosynthesis; chorismate from D-erythrose 4-phosphate and phosphoenolpyruvate: step 4/7.</text>
</comment>
<reference evidence="12 13" key="1">
    <citation type="submission" date="2022-06" db="EMBL/GenBank/DDBJ databases">
        <title>Thiomicrohabdus sp. nov, an obligately chemolithoautotrophic, sulfur-oxidizing bacterium isolated from beach of Guanyin Mountain. Amoy.</title>
        <authorList>
            <person name="Zhu H."/>
        </authorList>
    </citation>
    <scope>NUCLEOTIDE SEQUENCE [LARGE SCALE GENOMIC DNA]</scope>
    <source>
        <strain evidence="12 13">XGS-01</strain>
    </source>
</reference>
<dbReference type="EMBL" id="CP102381">
    <property type="protein sequence ID" value="WEJ62816.1"/>
    <property type="molecule type" value="Genomic_DNA"/>
</dbReference>
<dbReference type="Pfam" id="PF08501">
    <property type="entry name" value="Shikimate_dh_N"/>
    <property type="match status" value="1"/>
</dbReference>
<dbReference type="Proteomes" id="UP001222275">
    <property type="component" value="Chromosome"/>
</dbReference>
<dbReference type="Pfam" id="PF01488">
    <property type="entry name" value="Shikimate_DH"/>
    <property type="match status" value="1"/>
</dbReference>
<dbReference type="InterPro" id="IPR036291">
    <property type="entry name" value="NAD(P)-bd_dom_sf"/>
</dbReference>
<dbReference type="PANTHER" id="PTHR21089:SF1">
    <property type="entry name" value="BIFUNCTIONAL 3-DEHYDROQUINATE DEHYDRATASE_SHIKIMATE DEHYDROGENASE, CHLOROPLASTIC"/>
    <property type="match status" value="1"/>
</dbReference>
<comment type="subunit">
    <text evidence="8">Homodimer.</text>
</comment>
<name>A0ABY8CA14_9GAMM</name>
<protein>
    <recommendedName>
        <fullName evidence="2 8">Shikimate dehydrogenase (NADP(+))</fullName>
        <shortName evidence="8">SDH</shortName>
        <ecNumber evidence="2 8">1.1.1.25</ecNumber>
    </recommendedName>
</protein>
<dbReference type="InterPro" id="IPR011342">
    <property type="entry name" value="Shikimate_DH"/>
</dbReference>
<organism evidence="12 13">
    <name type="scientific">Thiomicrorhabdus lithotrophica</name>
    <dbReference type="NCBI Taxonomy" id="2949997"/>
    <lineage>
        <taxon>Bacteria</taxon>
        <taxon>Pseudomonadati</taxon>
        <taxon>Pseudomonadota</taxon>
        <taxon>Gammaproteobacteria</taxon>
        <taxon>Thiotrichales</taxon>
        <taxon>Piscirickettsiaceae</taxon>
        <taxon>Thiomicrorhabdus</taxon>
    </lineage>
</organism>
<dbReference type="InterPro" id="IPR022893">
    <property type="entry name" value="Shikimate_DH_fam"/>
</dbReference>
<evidence type="ECO:0000313" key="13">
    <source>
        <dbReference type="Proteomes" id="UP001222275"/>
    </source>
</evidence>
<sequence length="282" mass="30911">MTDKYAVVGCPIGHSKSPLIHRLFAEQTNQDLIYEAILIDPEDSSFGWAMADLKNQGYKGINITVPYKLDAFEFANELTSRAKTAQAVNTFRFMEDGKTSGDNTDGIGLVNDIEINGNCPFKDKKVLILGAGGAVQGILEPLLDKLPGLVHIANRTAKRAQVLGERFQTQVPITASGWEDIPLQKYDIIINGTSASLEGKLPPVSTEVVGENSLVYDMMYGAKPTVFMDWAKQAQPNCKTMDGLGMLVGQAAEAFYIWRNVRPDTTPVIEEVRKLIATDSKI</sequence>
<evidence type="ECO:0000313" key="12">
    <source>
        <dbReference type="EMBL" id="WEJ62816.1"/>
    </source>
</evidence>
<feature type="binding site" evidence="8">
    <location>
        <begin position="15"/>
        <end position="17"/>
    </location>
    <ligand>
        <name>shikimate</name>
        <dbReference type="ChEBI" id="CHEBI:36208"/>
    </ligand>
</feature>
<feature type="binding site" evidence="8">
    <location>
        <begin position="154"/>
        <end position="159"/>
    </location>
    <ligand>
        <name>NADP(+)</name>
        <dbReference type="ChEBI" id="CHEBI:58349"/>
    </ligand>
</feature>
<evidence type="ECO:0000259" key="9">
    <source>
        <dbReference type="Pfam" id="PF01488"/>
    </source>
</evidence>
<dbReference type="SUPFAM" id="SSF51735">
    <property type="entry name" value="NAD(P)-binding Rossmann-fold domains"/>
    <property type="match status" value="1"/>
</dbReference>
<feature type="domain" description="Quinate/shikimate 5-dehydrogenase/glutamyl-tRNA reductase" evidence="9">
    <location>
        <begin position="121"/>
        <end position="196"/>
    </location>
</feature>
<keyword evidence="13" id="KW-1185">Reference proteome</keyword>
<dbReference type="EC" id="1.1.1.25" evidence="2 8"/>
<keyword evidence="5 8" id="KW-0560">Oxidoreductase</keyword>
<comment type="catalytic activity">
    <reaction evidence="7 8">
        <text>shikimate + NADP(+) = 3-dehydroshikimate + NADPH + H(+)</text>
        <dbReference type="Rhea" id="RHEA:17737"/>
        <dbReference type="ChEBI" id="CHEBI:15378"/>
        <dbReference type="ChEBI" id="CHEBI:16630"/>
        <dbReference type="ChEBI" id="CHEBI:36208"/>
        <dbReference type="ChEBI" id="CHEBI:57783"/>
        <dbReference type="ChEBI" id="CHEBI:58349"/>
        <dbReference type="EC" id="1.1.1.25"/>
    </reaction>
</comment>
<evidence type="ECO:0000256" key="5">
    <source>
        <dbReference type="ARBA" id="ARBA00023002"/>
    </source>
</evidence>
<feature type="domain" description="SDH C-terminal" evidence="11">
    <location>
        <begin position="243"/>
        <end position="273"/>
    </location>
</feature>
<dbReference type="NCBIfam" id="NF001310">
    <property type="entry name" value="PRK00258.1-2"/>
    <property type="match status" value="1"/>
</dbReference>
<feature type="active site" description="Proton acceptor" evidence="8">
    <location>
        <position position="68"/>
    </location>
</feature>
<proteinExistence type="inferred from homology"/>
<dbReference type="CDD" id="cd01065">
    <property type="entry name" value="NAD_bind_Shikimate_DH"/>
    <property type="match status" value="1"/>
</dbReference>
<dbReference type="NCBIfam" id="TIGR00507">
    <property type="entry name" value="aroE"/>
    <property type="match status" value="1"/>
</dbReference>
<dbReference type="Gene3D" id="3.40.50.720">
    <property type="entry name" value="NAD(P)-binding Rossmann-like Domain"/>
    <property type="match status" value="1"/>
</dbReference>
<evidence type="ECO:0000259" key="10">
    <source>
        <dbReference type="Pfam" id="PF08501"/>
    </source>
</evidence>
<dbReference type="HAMAP" id="MF_00222">
    <property type="entry name" value="Shikimate_DH_AroE"/>
    <property type="match status" value="1"/>
</dbReference>
<comment type="similarity">
    <text evidence="8">Belongs to the shikimate dehydrogenase family.</text>
</comment>
<dbReference type="RefSeq" id="WP_275595073.1">
    <property type="nucleotide sequence ID" value="NZ_CP102381.1"/>
</dbReference>
<evidence type="ECO:0000256" key="2">
    <source>
        <dbReference type="ARBA" id="ARBA00012962"/>
    </source>
</evidence>
<dbReference type="SUPFAM" id="SSF53223">
    <property type="entry name" value="Aminoacid dehydrogenase-like, N-terminal domain"/>
    <property type="match status" value="1"/>
</dbReference>
<evidence type="ECO:0000256" key="6">
    <source>
        <dbReference type="ARBA" id="ARBA00023141"/>
    </source>
</evidence>
<dbReference type="InterPro" id="IPR041121">
    <property type="entry name" value="SDH_C"/>
</dbReference>
<feature type="binding site" evidence="8">
    <location>
        <position position="243"/>
    </location>
    <ligand>
        <name>NADP(+)</name>
        <dbReference type="ChEBI" id="CHEBI:58349"/>
    </ligand>
</feature>
<comment type="caution">
    <text evidence="8">Lacks conserved residue(s) required for the propagation of feature annotation.</text>
</comment>
<keyword evidence="6 8" id="KW-0057">Aromatic amino acid biosynthesis</keyword>
<dbReference type="GO" id="GO:0004764">
    <property type="term" value="F:shikimate 3-dehydrogenase (NADP+) activity"/>
    <property type="evidence" value="ECO:0007669"/>
    <property type="project" value="UniProtKB-EC"/>
</dbReference>
<evidence type="ECO:0000256" key="4">
    <source>
        <dbReference type="ARBA" id="ARBA00022857"/>
    </source>
</evidence>
<evidence type="ECO:0000256" key="8">
    <source>
        <dbReference type="HAMAP-Rule" id="MF_00222"/>
    </source>
</evidence>
<dbReference type="InterPro" id="IPR046346">
    <property type="entry name" value="Aminoacid_DH-like_N_sf"/>
</dbReference>
<dbReference type="InterPro" id="IPR013708">
    <property type="entry name" value="Shikimate_DH-bd_N"/>
</dbReference>
<gene>
    <name evidence="8 12" type="primary">aroE</name>
    <name evidence="12" type="ORF">NR989_00805</name>
</gene>
<feature type="binding site" evidence="8">
    <location>
        <begin position="130"/>
        <end position="134"/>
    </location>
    <ligand>
        <name>NADP(+)</name>
        <dbReference type="ChEBI" id="CHEBI:58349"/>
    </ligand>
</feature>
<evidence type="ECO:0000259" key="11">
    <source>
        <dbReference type="Pfam" id="PF18317"/>
    </source>
</evidence>
<keyword evidence="4 8" id="KW-0521">NADP</keyword>
<dbReference type="PANTHER" id="PTHR21089">
    <property type="entry name" value="SHIKIMATE DEHYDROGENASE"/>
    <property type="match status" value="1"/>
</dbReference>
<accession>A0ABY8CA14</accession>